<dbReference type="SUPFAM" id="SSF111331">
    <property type="entry name" value="NAD kinase/diacylglycerol kinase-like"/>
    <property type="match status" value="1"/>
</dbReference>
<keyword evidence="11" id="KW-0472">Membrane</keyword>
<reference evidence="15" key="3">
    <citation type="submission" date="2020-05" db="UniProtKB">
        <authorList>
            <consortium name="EnsemblMetazoa"/>
        </authorList>
    </citation>
    <scope>IDENTIFICATION</scope>
    <source>
        <strain evidence="15">Jacobina</strain>
    </source>
</reference>
<accession>A0A1B0CE52</accession>
<keyword evidence="16" id="KW-1185">Reference proteome</keyword>
<evidence type="ECO:0000313" key="15">
    <source>
        <dbReference type="EnsemblMetazoa" id="LLOJ002622-PA"/>
    </source>
</evidence>
<feature type="transmembrane region" description="Helical" evidence="11">
    <location>
        <begin position="6"/>
        <end position="27"/>
    </location>
</feature>
<dbReference type="Pfam" id="PF00130">
    <property type="entry name" value="C1_1"/>
    <property type="match status" value="1"/>
</dbReference>
<keyword evidence="11" id="KW-0812">Transmembrane</keyword>
<keyword evidence="8" id="KW-0862">Zinc</keyword>
<dbReference type="Pfam" id="PF00609">
    <property type="entry name" value="DAGK_acc"/>
    <property type="match status" value="1"/>
</dbReference>
<dbReference type="Gene3D" id="2.60.200.40">
    <property type="match status" value="1"/>
</dbReference>
<evidence type="ECO:0000256" key="8">
    <source>
        <dbReference type="ARBA" id="ARBA00022833"/>
    </source>
</evidence>
<dbReference type="PROSITE" id="PS50146">
    <property type="entry name" value="DAGK"/>
    <property type="match status" value="1"/>
</dbReference>
<reference evidence="14" key="2">
    <citation type="journal article" date="2020" name="BMC">
        <title>Leishmania infection induces a limited differential gene expression in the sand fly midgut.</title>
        <authorList>
            <person name="Coutinho-Abreu I.V."/>
            <person name="Serafim T.D."/>
            <person name="Meneses C."/>
            <person name="Kamhawi S."/>
            <person name="Oliveira F."/>
            <person name="Valenzuela J.G."/>
        </authorList>
    </citation>
    <scope>NUCLEOTIDE SEQUENCE</scope>
    <source>
        <strain evidence="14">Jacobina</strain>
        <tissue evidence="14">Midgut</tissue>
    </source>
</reference>
<evidence type="ECO:0000256" key="9">
    <source>
        <dbReference type="ARBA" id="ARBA00022840"/>
    </source>
</evidence>
<dbReference type="InterPro" id="IPR046349">
    <property type="entry name" value="C1-like_sf"/>
</dbReference>
<dbReference type="EMBL" id="AJWK01008581">
    <property type="status" value="NOT_ANNOTATED_CDS"/>
    <property type="molecule type" value="Genomic_DNA"/>
</dbReference>
<dbReference type="SMART" id="SM00109">
    <property type="entry name" value="C1"/>
    <property type="match status" value="2"/>
</dbReference>
<dbReference type="InterPro" id="IPR017438">
    <property type="entry name" value="ATP-NAD_kinase_N"/>
</dbReference>
<dbReference type="EnsemblMetazoa" id="LLOJ002622-RA">
    <property type="protein sequence ID" value="LLOJ002622-PA"/>
    <property type="gene ID" value="LLOJ002622"/>
</dbReference>
<evidence type="ECO:0000256" key="10">
    <source>
        <dbReference type="RuleBase" id="RU361128"/>
    </source>
</evidence>
<keyword evidence="3 10" id="KW-0808">Transferase</keyword>
<evidence type="ECO:0000256" key="3">
    <source>
        <dbReference type="ARBA" id="ARBA00022679"/>
    </source>
</evidence>
<dbReference type="InterPro" id="IPR001206">
    <property type="entry name" value="Diacylglycerol_kinase_cat_dom"/>
</dbReference>
<evidence type="ECO:0000256" key="7">
    <source>
        <dbReference type="ARBA" id="ARBA00022777"/>
    </source>
</evidence>
<feature type="domain" description="Phorbol-ester/DAG-type" evidence="12">
    <location>
        <begin position="101"/>
        <end position="154"/>
    </location>
</feature>
<evidence type="ECO:0000256" key="2">
    <source>
        <dbReference type="ARBA" id="ARBA00009280"/>
    </source>
</evidence>
<evidence type="ECO:0000313" key="16">
    <source>
        <dbReference type="Proteomes" id="UP000092461"/>
    </source>
</evidence>
<keyword evidence="9 10" id="KW-0067">ATP-binding</keyword>
<dbReference type="VEuPathDB" id="VectorBase:LLONM1_000903"/>
<evidence type="ECO:0000259" key="12">
    <source>
        <dbReference type="PROSITE" id="PS50081"/>
    </source>
</evidence>
<feature type="domain" description="DAGKc" evidence="13">
    <location>
        <begin position="191"/>
        <end position="328"/>
    </location>
</feature>
<proteinExistence type="inferred from homology"/>
<dbReference type="PANTHER" id="PTHR11255:SF118">
    <property type="entry name" value="DIACYLGLYCEROL KINASE EPSILON"/>
    <property type="match status" value="1"/>
</dbReference>
<dbReference type="GO" id="GO:0016020">
    <property type="term" value="C:membrane"/>
    <property type="evidence" value="ECO:0007669"/>
    <property type="project" value="TreeGrafter"/>
</dbReference>
<dbReference type="SMART" id="SM00045">
    <property type="entry name" value="DAGKa"/>
    <property type="match status" value="1"/>
</dbReference>
<keyword evidence="4" id="KW-0479">Metal-binding</keyword>
<comment type="similarity">
    <text evidence="2 10">Belongs to the eukaryotic diacylglycerol kinase family.</text>
</comment>
<dbReference type="Proteomes" id="UP000092461">
    <property type="component" value="Unassembled WGS sequence"/>
</dbReference>
<dbReference type="EC" id="2.7.1.107" evidence="10"/>
<dbReference type="AlphaFoldDB" id="A0A1B0CE52"/>
<evidence type="ECO:0000256" key="4">
    <source>
        <dbReference type="ARBA" id="ARBA00022723"/>
    </source>
</evidence>
<dbReference type="GO" id="GO:0046872">
    <property type="term" value="F:metal ion binding"/>
    <property type="evidence" value="ECO:0007669"/>
    <property type="project" value="UniProtKB-KW"/>
</dbReference>
<sequence length="522" mass="58700">MIEWTFSLATGIIALTVTIWYVVRYLLIHDVVYIQGRPRHSWKSSKLLDRGCYCSVCEILLVSTGRFCDSCGVCSHPECIKGAEKLFKCKEKHSKEDRPSRHKWTKGNLPLNRICSACRKDMDAVHGPGLCGFRCIWCQMCVHTACFPRMSEDCDYGEFRDLIIPPNCIDAVRRRGSAKLLLKSIKAAPWPTWKPLIVIANVKSGSSRADDILSVFRGVLNPLQVAEMSRTGPQDALQWVARISPKPCRVLVAGGDGTIGWVMNTLFSMAVEPFPEICVLPLGTGNDLSRVLNWGSEAPDTIDPIEFLQQVQRAEVAKLDRWVLEIAGASSRIPLKRLLRRNVFMYNYFSVGVDAQVSLNFHRARESQFYMLSSRLINKMLYLCFGTHQVVVPDCVGLDKELELWLDDEKIELPELQSVVFLNIDSWGAGVKLWEMGRDEDESAVNSFGDGIIEVLGIVSSFHIAQLQVGLSKPIRLGQARTARVRLLKTCPVQVDGEPWEQTPCEIVIKCTDQATVLKRKN</sequence>
<dbReference type="GO" id="GO:0007200">
    <property type="term" value="P:phospholipase C-activating G protein-coupled receptor signaling pathway"/>
    <property type="evidence" value="ECO:0007669"/>
    <property type="project" value="InterPro"/>
</dbReference>
<keyword evidence="6 10" id="KW-0547">Nucleotide-binding</keyword>
<dbReference type="EMBL" id="GITU01006927">
    <property type="protein sequence ID" value="MBC1175630.1"/>
    <property type="molecule type" value="Transcribed_RNA"/>
</dbReference>
<evidence type="ECO:0000256" key="6">
    <source>
        <dbReference type="ARBA" id="ARBA00022741"/>
    </source>
</evidence>
<dbReference type="SUPFAM" id="SSF57889">
    <property type="entry name" value="Cysteine-rich domain"/>
    <property type="match status" value="1"/>
</dbReference>
<keyword evidence="11" id="KW-1133">Transmembrane helix</keyword>
<evidence type="ECO:0000313" key="14">
    <source>
        <dbReference type="EMBL" id="MBC1175630.1"/>
    </source>
</evidence>
<dbReference type="InterPro" id="IPR000756">
    <property type="entry name" value="Diacylglycerol_kin_accessory"/>
</dbReference>
<reference evidence="16" key="1">
    <citation type="submission" date="2012-05" db="EMBL/GenBank/DDBJ databases">
        <title>Whole Genome Assembly of Lutzomyia longipalpis.</title>
        <authorList>
            <person name="Richards S."/>
            <person name="Qu C."/>
            <person name="Dillon R."/>
            <person name="Worley K."/>
            <person name="Scherer S."/>
            <person name="Batterton M."/>
            <person name="Taylor A."/>
            <person name="Hawes A."/>
            <person name="Hernandez B."/>
            <person name="Kovar C."/>
            <person name="Mandapat C."/>
            <person name="Pham C."/>
            <person name="Qu C."/>
            <person name="Jing C."/>
            <person name="Bess C."/>
            <person name="Bandaranaike D."/>
            <person name="Ngo D."/>
            <person name="Ongeri F."/>
            <person name="Arias F."/>
            <person name="Lara F."/>
            <person name="Weissenberger G."/>
            <person name="Kamau G."/>
            <person name="Han H."/>
            <person name="Shen H."/>
            <person name="Dinh H."/>
            <person name="Khalil I."/>
            <person name="Jones J."/>
            <person name="Shafer J."/>
            <person name="Jayaseelan J."/>
            <person name="Quiroz J."/>
            <person name="Blankenburg K."/>
            <person name="Nguyen L."/>
            <person name="Jackson L."/>
            <person name="Francisco L."/>
            <person name="Tang L.-Y."/>
            <person name="Pu L.-L."/>
            <person name="Perales L."/>
            <person name="Lorensuhewa L."/>
            <person name="Munidasa M."/>
            <person name="Coyle M."/>
            <person name="Taylor M."/>
            <person name="Puazo M."/>
            <person name="Firestine M."/>
            <person name="Scheel M."/>
            <person name="Javaid M."/>
            <person name="Wang M."/>
            <person name="Li M."/>
            <person name="Tabassum N."/>
            <person name="Saada N."/>
            <person name="Osuji N."/>
            <person name="Aqrawi P."/>
            <person name="Fu Q."/>
            <person name="Thornton R."/>
            <person name="Raj R."/>
            <person name="Goodspeed R."/>
            <person name="Mata R."/>
            <person name="Najjar R."/>
            <person name="Gubbala S."/>
            <person name="Lee S."/>
            <person name="Denson S."/>
            <person name="Patil S."/>
            <person name="Macmil S."/>
            <person name="Qi S."/>
            <person name="Matskevitch T."/>
            <person name="Palculict T."/>
            <person name="Mathew T."/>
            <person name="Vee V."/>
            <person name="Velamala V."/>
            <person name="Korchina V."/>
            <person name="Cai W."/>
            <person name="Liu W."/>
            <person name="Dai W."/>
            <person name="Zou X."/>
            <person name="Zhu Y."/>
            <person name="Zhang Y."/>
            <person name="Wu Y.-Q."/>
            <person name="Xin Y."/>
            <person name="Nazarath L."/>
            <person name="Kovar C."/>
            <person name="Han Y."/>
            <person name="Muzny D."/>
            <person name="Gibbs R."/>
        </authorList>
    </citation>
    <scope>NUCLEOTIDE SEQUENCE [LARGE SCALE GENOMIC DNA]</scope>
    <source>
        <strain evidence="16">Jacobina</strain>
    </source>
</reference>
<dbReference type="GO" id="GO:0004143">
    <property type="term" value="F:ATP-dependent diacylglycerol kinase activity"/>
    <property type="evidence" value="ECO:0007669"/>
    <property type="project" value="UniProtKB-EC"/>
</dbReference>
<name>A0A1B0CE52_LUTLO</name>
<dbReference type="Gene3D" id="3.30.60.20">
    <property type="match status" value="1"/>
</dbReference>
<comment type="catalytic activity">
    <reaction evidence="1 10">
        <text>a 1,2-diacyl-sn-glycerol + ATP = a 1,2-diacyl-sn-glycero-3-phosphate + ADP + H(+)</text>
        <dbReference type="Rhea" id="RHEA:10272"/>
        <dbReference type="ChEBI" id="CHEBI:15378"/>
        <dbReference type="ChEBI" id="CHEBI:17815"/>
        <dbReference type="ChEBI" id="CHEBI:30616"/>
        <dbReference type="ChEBI" id="CHEBI:58608"/>
        <dbReference type="ChEBI" id="CHEBI:456216"/>
        <dbReference type="EC" id="2.7.1.107"/>
    </reaction>
</comment>
<dbReference type="VEuPathDB" id="VectorBase:LLOJ002622"/>
<dbReference type="PROSITE" id="PS50081">
    <property type="entry name" value="ZF_DAG_PE_2"/>
    <property type="match status" value="2"/>
</dbReference>
<dbReference type="InterPro" id="IPR002219">
    <property type="entry name" value="PKC_DAG/PE"/>
</dbReference>
<dbReference type="SMART" id="SM00046">
    <property type="entry name" value="DAGKc"/>
    <property type="match status" value="1"/>
</dbReference>
<keyword evidence="5" id="KW-0677">Repeat</keyword>
<evidence type="ECO:0000256" key="1">
    <source>
        <dbReference type="ARBA" id="ARBA00001383"/>
    </source>
</evidence>
<evidence type="ECO:0000256" key="5">
    <source>
        <dbReference type="ARBA" id="ARBA00022737"/>
    </source>
</evidence>
<dbReference type="Pfam" id="PF00781">
    <property type="entry name" value="DAGK_cat"/>
    <property type="match status" value="1"/>
</dbReference>
<dbReference type="EMBL" id="AJWK01008582">
    <property type="status" value="NOT_ANNOTATED_CDS"/>
    <property type="molecule type" value="Genomic_DNA"/>
</dbReference>
<dbReference type="CDD" id="cd20801">
    <property type="entry name" value="C1_DGKepsilon_typeIII_rpt1"/>
    <property type="match status" value="1"/>
</dbReference>
<evidence type="ECO:0000256" key="11">
    <source>
        <dbReference type="SAM" id="Phobius"/>
    </source>
</evidence>
<dbReference type="InterPro" id="IPR016064">
    <property type="entry name" value="NAD/diacylglycerol_kinase_sf"/>
</dbReference>
<dbReference type="Gene3D" id="3.40.50.10330">
    <property type="entry name" value="Probable inorganic polyphosphate/atp-NAD kinase, domain 1"/>
    <property type="match status" value="1"/>
</dbReference>
<keyword evidence="7 10" id="KW-0418">Kinase</keyword>
<dbReference type="GO" id="GO:0005524">
    <property type="term" value="F:ATP binding"/>
    <property type="evidence" value="ECO:0007669"/>
    <property type="project" value="UniProtKB-KW"/>
</dbReference>
<evidence type="ECO:0000259" key="13">
    <source>
        <dbReference type="PROSITE" id="PS50146"/>
    </source>
</evidence>
<protein>
    <recommendedName>
        <fullName evidence="10">Diacylglycerol kinase</fullName>
        <shortName evidence="10">DAG kinase</shortName>
        <ecNumber evidence="10">2.7.1.107</ecNumber>
    </recommendedName>
</protein>
<dbReference type="PANTHER" id="PTHR11255">
    <property type="entry name" value="DIACYLGLYCEROL KINASE"/>
    <property type="match status" value="1"/>
</dbReference>
<feature type="domain" description="Phorbol-ester/DAG-type" evidence="12">
    <location>
        <begin position="39"/>
        <end position="89"/>
    </location>
</feature>
<organism evidence="15 16">
    <name type="scientific">Lutzomyia longipalpis</name>
    <name type="common">Sand fly</name>
    <dbReference type="NCBI Taxonomy" id="7200"/>
    <lineage>
        <taxon>Eukaryota</taxon>
        <taxon>Metazoa</taxon>
        <taxon>Ecdysozoa</taxon>
        <taxon>Arthropoda</taxon>
        <taxon>Hexapoda</taxon>
        <taxon>Insecta</taxon>
        <taxon>Pterygota</taxon>
        <taxon>Neoptera</taxon>
        <taxon>Endopterygota</taxon>
        <taxon>Diptera</taxon>
        <taxon>Nematocera</taxon>
        <taxon>Psychodoidea</taxon>
        <taxon>Psychodidae</taxon>
        <taxon>Lutzomyia</taxon>
        <taxon>Lutzomyia</taxon>
    </lineage>
</organism>
<dbReference type="InterPro" id="IPR037607">
    <property type="entry name" value="DGK"/>
</dbReference>